<dbReference type="GeneID" id="7901758"/>
<dbReference type="OrthoDB" id="335757at2759"/>
<reference evidence="2" key="1">
    <citation type="journal article" date="2006" name="PLoS Biol.">
        <title>Macronuclear genome sequence of the ciliate Tetrahymena thermophila, a model eukaryote.</title>
        <authorList>
            <person name="Eisen J.A."/>
            <person name="Coyne R.S."/>
            <person name="Wu M."/>
            <person name="Wu D."/>
            <person name="Thiagarajan M."/>
            <person name="Wortman J.R."/>
            <person name="Badger J.H."/>
            <person name="Ren Q."/>
            <person name="Amedeo P."/>
            <person name="Jones K.M."/>
            <person name="Tallon L.J."/>
            <person name="Delcher A.L."/>
            <person name="Salzberg S.L."/>
            <person name="Silva J.C."/>
            <person name="Haas B.J."/>
            <person name="Majoros W.H."/>
            <person name="Farzad M."/>
            <person name="Carlton J.M."/>
            <person name="Smith R.K. Jr."/>
            <person name="Garg J."/>
            <person name="Pearlman R.E."/>
            <person name="Karrer K.M."/>
            <person name="Sun L."/>
            <person name="Manning G."/>
            <person name="Elde N.C."/>
            <person name="Turkewitz A.P."/>
            <person name="Asai D.J."/>
            <person name="Wilkes D.E."/>
            <person name="Wang Y."/>
            <person name="Cai H."/>
            <person name="Collins K."/>
            <person name="Stewart B.A."/>
            <person name="Lee S.R."/>
            <person name="Wilamowska K."/>
            <person name="Weinberg Z."/>
            <person name="Ruzzo W.L."/>
            <person name="Wloga D."/>
            <person name="Gaertig J."/>
            <person name="Frankel J."/>
            <person name="Tsao C.-C."/>
            <person name="Gorovsky M.A."/>
            <person name="Keeling P.J."/>
            <person name="Waller R.F."/>
            <person name="Patron N.J."/>
            <person name="Cherry J.M."/>
            <person name="Stover N.A."/>
            <person name="Krieger C.J."/>
            <person name="del Toro C."/>
            <person name="Ryder H.F."/>
            <person name="Williamson S.C."/>
            <person name="Barbeau R.A."/>
            <person name="Hamilton E.P."/>
            <person name="Orias E."/>
        </authorList>
    </citation>
    <scope>NUCLEOTIDE SEQUENCE [LARGE SCALE GENOMIC DNA]</scope>
    <source>
        <strain evidence="2">SB210</strain>
    </source>
</reference>
<gene>
    <name evidence="1" type="ORF">TTHERM_02653301</name>
</gene>
<organism evidence="1 2">
    <name type="scientific">Tetrahymena thermophila (strain SB210)</name>
    <dbReference type="NCBI Taxonomy" id="312017"/>
    <lineage>
        <taxon>Eukaryota</taxon>
        <taxon>Sar</taxon>
        <taxon>Alveolata</taxon>
        <taxon>Ciliophora</taxon>
        <taxon>Intramacronucleata</taxon>
        <taxon>Oligohymenophorea</taxon>
        <taxon>Hymenostomatida</taxon>
        <taxon>Tetrahymenina</taxon>
        <taxon>Tetrahymenidae</taxon>
        <taxon>Tetrahymena</taxon>
    </lineage>
</organism>
<sequence>MIIWAVQGFTRSIAHVPFHKVRLESSSTGSSFPADYSKPVPLAMGSLDSRQGQCKTNKLLQLCVSFNRKK</sequence>
<name>A4VF71_TETTS</name>
<keyword evidence="2" id="KW-1185">Reference proteome</keyword>
<protein>
    <submittedName>
        <fullName evidence="1">Cyp-like protein, putative</fullName>
    </submittedName>
</protein>
<dbReference type="AlphaFoldDB" id="A4VF71"/>
<dbReference type="RefSeq" id="XP_001471492.1">
    <property type="nucleotide sequence ID" value="XM_001471442.1"/>
</dbReference>
<accession>A4VF71</accession>
<dbReference type="EMBL" id="GG663325">
    <property type="protein sequence ID" value="EDK31199.1"/>
    <property type="molecule type" value="Genomic_DNA"/>
</dbReference>
<evidence type="ECO:0000313" key="2">
    <source>
        <dbReference type="Proteomes" id="UP000009168"/>
    </source>
</evidence>
<dbReference type="Proteomes" id="UP000009168">
    <property type="component" value="Unassembled WGS sequence"/>
</dbReference>
<proteinExistence type="predicted"/>
<evidence type="ECO:0000313" key="1">
    <source>
        <dbReference type="EMBL" id="EDK31199.1"/>
    </source>
</evidence>
<dbReference type="HOGENOM" id="CLU_2763506_0_0_1"/>
<dbReference type="InParanoid" id="A4VF71"/>
<dbReference type="KEGG" id="tet:TTHERM_02653301"/>